<dbReference type="GO" id="GO:0005509">
    <property type="term" value="F:calcium ion binding"/>
    <property type="evidence" value="ECO:0007669"/>
    <property type="project" value="InterPro"/>
</dbReference>
<name>A0A842HUC3_9SPHN</name>
<dbReference type="InterPro" id="IPR011049">
    <property type="entry name" value="Serralysin-like_metalloprot_C"/>
</dbReference>
<comment type="caution">
    <text evidence="3">The sequence shown here is derived from an EMBL/GenBank/DDBJ whole genome shotgun (WGS) entry which is preliminary data.</text>
</comment>
<organism evidence="3 4">
    <name type="scientific">Parasphingopyxis marina</name>
    <dbReference type="NCBI Taxonomy" id="2761622"/>
    <lineage>
        <taxon>Bacteria</taxon>
        <taxon>Pseudomonadati</taxon>
        <taxon>Pseudomonadota</taxon>
        <taxon>Alphaproteobacteria</taxon>
        <taxon>Sphingomonadales</taxon>
        <taxon>Sphingomonadaceae</taxon>
        <taxon>Parasphingopyxis</taxon>
    </lineage>
</organism>
<evidence type="ECO:0000313" key="4">
    <source>
        <dbReference type="Proteomes" id="UP000564378"/>
    </source>
</evidence>
<keyword evidence="2" id="KW-0964">Secreted</keyword>
<dbReference type="PANTHER" id="PTHR38340:SF1">
    <property type="entry name" value="S-LAYER PROTEIN"/>
    <property type="match status" value="1"/>
</dbReference>
<dbReference type="PROSITE" id="PS00330">
    <property type="entry name" value="HEMOLYSIN_CALCIUM"/>
    <property type="match status" value="2"/>
</dbReference>
<proteinExistence type="predicted"/>
<dbReference type="GO" id="GO:0005576">
    <property type="term" value="C:extracellular region"/>
    <property type="evidence" value="ECO:0007669"/>
    <property type="project" value="UniProtKB-SubCell"/>
</dbReference>
<evidence type="ECO:0000256" key="1">
    <source>
        <dbReference type="ARBA" id="ARBA00004613"/>
    </source>
</evidence>
<dbReference type="Gene3D" id="2.150.10.10">
    <property type="entry name" value="Serralysin-like metalloprotease, C-terminal"/>
    <property type="match status" value="1"/>
</dbReference>
<evidence type="ECO:0008006" key="5">
    <source>
        <dbReference type="Google" id="ProtNLM"/>
    </source>
</evidence>
<dbReference type="InterPro" id="IPR001343">
    <property type="entry name" value="Hemolysn_Ca-bd"/>
</dbReference>
<dbReference type="Pfam" id="PF00353">
    <property type="entry name" value="HemolysinCabind"/>
    <property type="match status" value="2"/>
</dbReference>
<dbReference type="SUPFAM" id="SSF51120">
    <property type="entry name" value="beta-Roll"/>
    <property type="match status" value="1"/>
</dbReference>
<dbReference type="InterPro" id="IPR050557">
    <property type="entry name" value="RTX_toxin/Mannuronan_C5-epim"/>
</dbReference>
<sequence>MANHVGTSGDDTIVGTPGEFNIIDGLEGDDSLTGSDYVIFNPFATLITWAGNGRDAIRGGDGADTIFGLGGNDSILGGLGSDLIDGGTGRDFVIRLEPTVTLTEADFFL</sequence>
<dbReference type="InterPro" id="IPR018511">
    <property type="entry name" value="Hemolysin-typ_Ca-bd_CS"/>
</dbReference>
<gene>
    <name evidence="3" type="ORF">H6P80_02755</name>
</gene>
<dbReference type="Proteomes" id="UP000564378">
    <property type="component" value="Unassembled WGS sequence"/>
</dbReference>
<dbReference type="AlphaFoldDB" id="A0A842HUC3"/>
<dbReference type="EMBL" id="JACJVJ010000001">
    <property type="protein sequence ID" value="MBC2776535.1"/>
    <property type="molecule type" value="Genomic_DNA"/>
</dbReference>
<dbReference type="PRINTS" id="PR00313">
    <property type="entry name" value="CABNDNGRPT"/>
</dbReference>
<reference evidence="3 4" key="1">
    <citation type="submission" date="2020-08" db="EMBL/GenBank/DDBJ databases">
        <title>Draft genome sequence of Parasphingopyxis sp. GrpM-11.</title>
        <authorList>
            <person name="Oh J."/>
            <person name="Roh D.-H."/>
        </authorList>
    </citation>
    <scope>NUCLEOTIDE SEQUENCE [LARGE SCALE GENOMIC DNA]</scope>
    <source>
        <strain evidence="3 4">GrpM-11</strain>
    </source>
</reference>
<protein>
    <recommendedName>
        <fullName evidence="5">Calcium-binding protein</fullName>
    </recommendedName>
</protein>
<dbReference type="RefSeq" id="WP_185799807.1">
    <property type="nucleotide sequence ID" value="NZ_JACJVJ010000001.1"/>
</dbReference>
<accession>A0A842HUC3</accession>
<evidence type="ECO:0000313" key="3">
    <source>
        <dbReference type="EMBL" id="MBC2776535.1"/>
    </source>
</evidence>
<dbReference type="PANTHER" id="PTHR38340">
    <property type="entry name" value="S-LAYER PROTEIN"/>
    <property type="match status" value="1"/>
</dbReference>
<keyword evidence="4" id="KW-1185">Reference proteome</keyword>
<evidence type="ECO:0000256" key="2">
    <source>
        <dbReference type="ARBA" id="ARBA00022525"/>
    </source>
</evidence>
<comment type="subcellular location">
    <subcellularLocation>
        <location evidence="1">Secreted</location>
    </subcellularLocation>
</comment>